<dbReference type="SUPFAM" id="SSF48452">
    <property type="entry name" value="TPR-like"/>
    <property type="match status" value="1"/>
</dbReference>
<dbReference type="InterPro" id="IPR012944">
    <property type="entry name" value="SusD_RagB_dom"/>
</dbReference>
<keyword evidence="5" id="KW-0998">Cell outer membrane</keyword>
<comment type="subcellular location">
    <subcellularLocation>
        <location evidence="1">Cell outer membrane</location>
    </subcellularLocation>
</comment>
<dbReference type="RefSeq" id="WP_222580310.1">
    <property type="nucleotide sequence ID" value="NZ_JAHVHU010000010.1"/>
</dbReference>
<dbReference type="PROSITE" id="PS51257">
    <property type="entry name" value="PROKAR_LIPOPROTEIN"/>
    <property type="match status" value="1"/>
</dbReference>
<keyword evidence="9" id="KW-1185">Reference proteome</keyword>
<keyword evidence="3" id="KW-0732">Signal</keyword>
<evidence type="ECO:0000256" key="3">
    <source>
        <dbReference type="ARBA" id="ARBA00022729"/>
    </source>
</evidence>
<accession>A0A953HY31</accession>
<keyword evidence="4" id="KW-0472">Membrane</keyword>
<evidence type="ECO:0000256" key="5">
    <source>
        <dbReference type="ARBA" id="ARBA00023237"/>
    </source>
</evidence>
<reference evidence="8" key="1">
    <citation type="submission" date="2021-06" db="EMBL/GenBank/DDBJ databases">
        <title>44 bacteria genomes isolated from Dapeng, Shenzhen.</title>
        <authorList>
            <person name="Zheng W."/>
            <person name="Yu S."/>
            <person name="Huang Y."/>
        </authorList>
    </citation>
    <scope>NUCLEOTIDE SEQUENCE</scope>
    <source>
        <strain evidence="8">DP5N28-2</strain>
    </source>
</reference>
<dbReference type="InterPro" id="IPR033985">
    <property type="entry name" value="SusD-like_N"/>
</dbReference>
<evidence type="ECO:0000313" key="8">
    <source>
        <dbReference type="EMBL" id="MBY5958771.1"/>
    </source>
</evidence>
<feature type="domain" description="RagB/SusD" evidence="6">
    <location>
        <begin position="315"/>
        <end position="632"/>
    </location>
</feature>
<dbReference type="Pfam" id="PF14322">
    <property type="entry name" value="SusD-like_3"/>
    <property type="match status" value="1"/>
</dbReference>
<feature type="domain" description="SusD-like N-terminal" evidence="7">
    <location>
        <begin position="23"/>
        <end position="214"/>
    </location>
</feature>
<dbReference type="InterPro" id="IPR011990">
    <property type="entry name" value="TPR-like_helical_dom_sf"/>
</dbReference>
<evidence type="ECO:0000256" key="4">
    <source>
        <dbReference type="ARBA" id="ARBA00023136"/>
    </source>
</evidence>
<protein>
    <submittedName>
        <fullName evidence="8">RagB/SusD family nutrient uptake outer membrane protein</fullName>
    </submittedName>
</protein>
<dbReference type="GO" id="GO:0009279">
    <property type="term" value="C:cell outer membrane"/>
    <property type="evidence" value="ECO:0007669"/>
    <property type="project" value="UniProtKB-SubCell"/>
</dbReference>
<evidence type="ECO:0000256" key="2">
    <source>
        <dbReference type="ARBA" id="ARBA00006275"/>
    </source>
</evidence>
<name>A0A953HY31_9BACT</name>
<evidence type="ECO:0000256" key="1">
    <source>
        <dbReference type="ARBA" id="ARBA00004442"/>
    </source>
</evidence>
<dbReference type="AlphaFoldDB" id="A0A953HY31"/>
<sequence length="632" mass="73290">MKTSIYKVFTVSCIILFSSCDSFLDVVPDNVATIDYAFRLRSAAEKYLFTCYSYLPDLGDKYKNMGYAADEFWLSNDKVWWRSWTIARGVQNTNNPHMDYWNGDGVTDLWEGISQCNIFLDNMESVPDMDQYEKKRWAAEVKFLKAYYHFYLLKCYGPIPIIDQNLPISASGDEVRVHRKPVDEVFEYVVNLIDESSQDLPIEIQDENTEYGRITAPIALGIKAKILTYAASPLFNGNTDYQGMVDSEGTALFNTAYQPEKWERALEAIDSAIELAHSVGYQLYEFELTQQTRDISDSTKLKLTHRGTITERWNPEIIWAHTNSTTQSFQEWVAPKAFNWQQQNQNSKPNGSTGVTMKIAEKYYSENGVPIDEDVTWNYGDRFGISTALEEDENYLKTGERTVNFHFNREPRFYASLGFDRGIWYGQGKYDEDNVYWLELKIGEYGGKTQTGWHAVTGYYAKKLIHFTNTNPTPKSYSAIAYPWVMLRLGDLYLLYAEAANEVKGPGPEAFKYLDLIRKKAGLNSVLESWENFSKTPSKPNTKNGLREIIQRERTIDMAFEGQRFWDVRRWKTAPVELNQPITGWDVDQKSIQGFYRERILHEQTFGLKDYFWPLQEYDLIVNKNLIQNPGW</sequence>
<proteinExistence type="inferred from homology"/>
<gene>
    <name evidence="8" type="ORF">KUV50_11535</name>
</gene>
<evidence type="ECO:0000259" key="7">
    <source>
        <dbReference type="Pfam" id="PF14322"/>
    </source>
</evidence>
<organism evidence="8 9">
    <name type="scientific">Membranihabitans marinus</name>
    <dbReference type="NCBI Taxonomy" id="1227546"/>
    <lineage>
        <taxon>Bacteria</taxon>
        <taxon>Pseudomonadati</taxon>
        <taxon>Bacteroidota</taxon>
        <taxon>Saprospiria</taxon>
        <taxon>Saprospirales</taxon>
        <taxon>Saprospiraceae</taxon>
        <taxon>Membranihabitans</taxon>
    </lineage>
</organism>
<dbReference type="EMBL" id="JAHVHU010000010">
    <property type="protein sequence ID" value="MBY5958771.1"/>
    <property type="molecule type" value="Genomic_DNA"/>
</dbReference>
<dbReference type="Proteomes" id="UP000753961">
    <property type="component" value="Unassembled WGS sequence"/>
</dbReference>
<dbReference type="Gene3D" id="1.25.40.390">
    <property type="match status" value="1"/>
</dbReference>
<comment type="similarity">
    <text evidence="2">Belongs to the SusD family.</text>
</comment>
<dbReference type="Pfam" id="PF07980">
    <property type="entry name" value="SusD_RagB"/>
    <property type="match status" value="1"/>
</dbReference>
<comment type="caution">
    <text evidence="8">The sequence shown here is derived from an EMBL/GenBank/DDBJ whole genome shotgun (WGS) entry which is preliminary data.</text>
</comment>
<evidence type="ECO:0000259" key="6">
    <source>
        <dbReference type="Pfam" id="PF07980"/>
    </source>
</evidence>
<evidence type="ECO:0000313" key="9">
    <source>
        <dbReference type="Proteomes" id="UP000753961"/>
    </source>
</evidence>